<dbReference type="Ensembl" id="ENSNMLT00000030603.1">
    <property type="protein sequence ID" value="ENSNMLP00000027396.1"/>
    <property type="gene ID" value="ENSNMLG00000017462.1"/>
</dbReference>
<dbReference type="PROSITE" id="PS50835">
    <property type="entry name" value="IG_LIKE"/>
    <property type="match status" value="3"/>
</dbReference>
<dbReference type="GO" id="GO:0005102">
    <property type="term" value="F:signaling receptor binding"/>
    <property type="evidence" value="ECO:0007669"/>
    <property type="project" value="TreeGrafter"/>
</dbReference>
<keyword evidence="2 8" id="KW-0732">Signal</keyword>
<evidence type="ECO:0000256" key="6">
    <source>
        <dbReference type="ARBA" id="ARBA00023319"/>
    </source>
</evidence>
<proteinExistence type="predicted"/>
<dbReference type="GO" id="GO:0001817">
    <property type="term" value="P:regulation of cytokine production"/>
    <property type="evidence" value="ECO:0007669"/>
    <property type="project" value="TreeGrafter"/>
</dbReference>
<keyword evidence="11" id="KW-1185">Reference proteome</keyword>
<protein>
    <recommendedName>
        <fullName evidence="9">Ig-like domain-containing protein</fullName>
    </recommendedName>
</protein>
<evidence type="ECO:0000313" key="10">
    <source>
        <dbReference type="Ensembl" id="ENSNMLP00000027396.1"/>
    </source>
</evidence>
<evidence type="ECO:0000256" key="2">
    <source>
        <dbReference type="ARBA" id="ARBA00022729"/>
    </source>
</evidence>
<reference evidence="10" key="1">
    <citation type="submission" date="2025-08" db="UniProtKB">
        <authorList>
            <consortium name="Ensembl"/>
        </authorList>
    </citation>
    <scope>IDENTIFICATION</scope>
</reference>
<dbReference type="GO" id="GO:0009897">
    <property type="term" value="C:external side of plasma membrane"/>
    <property type="evidence" value="ECO:0007669"/>
    <property type="project" value="TreeGrafter"/>
</dbReference>
<evidence type="ECO:0000313" key="11">
    <source>
        <dbReference type="Proteomes" id="UP000694523"/>
    </source>
</evidence>
<dbReference type="SMART" id="SM00407">
    <property type="entry name" value="IGc1"/>
    <property type="match status" value="1"/>
</dbReference>
<dbReference type="Pfam" id="PF22705">
    <property type="entry name" value="C2-set_3"/>
    <property type="match status" value="1"/>
</dbReference>
<evidence type="ECO:0000259" key="9">
    <source>
        <dbReference type="PROSITE" id="PS50835"/>
    </source>
</evidence>
<feature type="compositionally biased region" description="Basic and acidic residues" evidence="7">
    <location>
        <begin position="168"/>
        <end position="179"/>
    </location>
</feature>
<feature type="domain" description="Ig-like" evidence="9">
    <location>
        <begin position="141"/>
        <end position="245"/>
    </location>
</feature>
<evidence type="ECO:0000256" key="1">
    <source>
        <dbReference type="ARBA" id="ARBA00004370"/>
    </source>
</evidence>
<dbReference type="FunFam" id="2.60.40.10:FF:000142">
    <property type="entry name" value="V-set domain-containing T-cell activation inhibitor 1"/>
    <property type="match status" value="2"/>
</dbReference>
<evidence type="ECO:0000256" key="5">
    <source>
        <dbReference type="ARBA" id="ARBA00023180"/>
    </source>
</evidence>
<evidence type="ECO:0000256" key="3">
    <source>
        <dbReference type="ARBA" id="ARBA00023136"/>
    </source>
</evidence>
<keyword evidence="6" id="KW-0393">Immunoglobulin domain</keyword>
<feature type="chain" id="PRO_5034146955" description="Ig-like domain-containing protein" evidence="8">
    <location>
        <begin position="21"/>
        <end position="419"/>
    </location>
</feature>
<comment type="subcellular location">
    <subcellularLocation>
        <location evidence="1">Membrane</location>
    </subcellularLocation>
</comment>
<feature type="region of interest" description="Disordered" evidence="7">
    <location>
        <begin position="160"/>
        <end position="179"/>
    </location>
</feature>
<dbReference type="SUPFAM" id="SSF48726">
    <property type="entry name" value="Immunoglobulin"/>
    <property type="match status" value="3"/>
</dbReference>
<dbReference type="Pfam" id="PF07686">
    <property type="entry name" value="V-set"/>
    <property type="match status" value="2"/>
</dbReference>
<dbReference type="Proteomes" id="UP000694523">
    <property type="component" value="Unplaced"/>
</dbReference>
<evidence type="ECO:0000256" key="8">
    <source>
        <dbReference type="SAM" id="SignalP"/>
    </source>
</evidence>
<dbReference type="InterPro" id="IPR003597">
    <property type="entry name" value="Ig_C1-set"/>
</dbReference>
<name>A0A8C6TUA1_9GOBI</name>
<dbReference type="InterPro" id="IPR013106">
    <property type="entry name" value="Ig_V-set"/>
</dbReference>
<accession>A0A8C6TUA1</accession>
<keyword evidence="4" id="KW-1015">Disulfide bond</keyword>
<dbReference type="AlphaFoldDB" id="A0A8C6TUA1"/>
<dbReference type="GO" id="GO:0050863">
    <property type="term" value="P:regulation of T cell activation"/>
    <property type="evidence" value="ECO:0007669"/>
    <property type="project" value="UniProtKB-ARBA"/>
</dbReference>
<reference evidence="10" key="2">
    <citation type="submission" date="2025-09" db="UniProtKB">
        <authorList>
            <consortium name="Ensembl"/>
        </authorList>
    </citation>
    <scope>IDENTIFICATION</scope>
</reference>
<dbReference type="InterPro" id="IPR053896">
    <property type="entry name" value="BTN3A2-like_Ig-C"/>
</dbReference>
<sequence>MEPLVFSVLVLVLQTHFCCSKSLFRTTDYYINFVTSDVFPGQTLVVPSQPLVVPVGSEVTLPCELESVKDLRDQVVDWARPDLKPRYIHIRRDGLDLLIDQNSLYLGRTRLSERGLAYGDMSLTLSRVRLSDAGTYHCFIPQMDTRAEVTLHVGESGHTVSPVSVSLTKDHSGSPELRCESRGWFPEPELVWLDSEGTVLTGARTEAQRGVNEETFSVSSRLSVEQSPGNSFTCRVRHQETRQISPPLQTNKAKQSNTLVVPSQPLVVPVGSEVTLPCQLESVKNIKDQVVEWGRHDLKPRYVHIRRDGLDLLIDQNSLYLGRTRLSERGLAHGDMSLTLSRVRLSDTGTYHCFIPQMGTRAEVTLHVGESGQTMKLWVNGPNTAEKQNTLMLKSSICKLTESTPLLLLPGPIVLNQFK</sequence>
<feature type="domain" description="Ig-like" evidence="9">
    <location>
        <begin position="40"/>
        <end position="138"/>
    </location>
</feature>
<dbReference type="InterPro" id="IPR036179">
    <property type="entry name" value="Ig-like_dom_sf"/>
</dbReference>
<keyword evidence="3" id="KW-0472">Membrane</keyword>
<dbReference type="PANTHER" id="PTHR24100">
    <property type="entry name" value="BUTYROPHILIN"/>
    <property type="match status" value="1"/>
</dbReference>
<evidence type="ECO:0000256" key="7">
    <source>
        <dbReference type="SAM" id="MobiDB-lite"/>
    </source>
</evidence>
<feature type="domain" description="Ig-like" evidence="9">
    <location>
        <begin position="246"/>
        <end position="365"/>
    </location>
</feature>
<dbReference type="InterPro" id="IPR013783">
    <property type="entry name" value="Ig-like_fold"/>
</dbReference>
<dbReference type="GO" id="GO:1903037">
    <property type="term" value="P:regulation of leukocyte cell-cell adhesion"/>
    <property type="evidence" value="ECO:0007669"/>
    <property type="project" value="UniProtKB-ARBA"/>
</dbReference>
<keyword evidence="5" id="KW-0325">Glycoprotein</keyword>
<dbReference type="InterPro" id="IPR007110">
    <property type="entry name" value="Ig-like_dom"/>
</dbReference>
<dbReference type="InterPro" id="IPR003599">
    <property type="entry name" value="Ig_sub"/>
</dbReference>
<dbReference type="SMART" id="SM00409">
    <property type="entry name" value="IG"/>
    <property type="match status" value="2"/>
</dbReference>
<dbReference type="GO" id="GO:0050852">
    <property type="term" value="P:T cell receptor signaling pathway"/>
    <property type="evidence" value="ECO:0007669"/>
    <property type="project" value="TreeGrafter"/>
</dbReference>
<dbReference type="PANTHER" id="PTHR24100:SF151">
    <property type="entry name" value="ICOS LIGAND"/>
    <property type="match status" value="1"/>
</dbReference>
<organism evidence="10 11">
    <name type="scientific">Neogobius melanostomus</name>
    <name type="common">round goby</name>
    <dbReference type="NCBI Taxonomy" id="47308"/>
    <lineage>
        <taxon>Eukaryota</taxon>
        <taxon>Metazoa</taxon>
        <taxon>Chordata</taxon>
        <taxon>Craniata</taxon>
        <taxon>Vertebrata</taxon>
        <taxon>Euteleostomi</taxon>
        <taxon>Actinopterygii</taxon>
        <taxon>Neopterygii</taxon>
        <taxon>Teleostei</taxon>
        <taxon>Neoteleostei</taxon>
        <taxon>Acanthomorphata</taxon>
        <taxon>Gobiaria</taxon>
        <taxon>Gobiiformes</taxon>
        <taxon>Gobioidei</taxon>
        <taxon>Gobiidae</taxon>
        <taxon>Benthophilinae</taxon>
        <taxon>Neogobiini</taxon>
        <taxon>Neogobius</taxon>
    </lineage>
</organism>
<dbReference type="InterPro" id="IPR050504">
    <property type="entry name" value="IgSF_BTN/MOG"/>
</dbReference>
<evidence type="ECO:0000256" key="4">
    <source>
        <dbReference type="ARBA" id="ARBA00023157"/>
    </source>
</evidence>
<dbReference type="Gene3D" id="2.60.40.10">
    <property type="entry name" value="Immunoglobulins"/>
    <property type="match status" value="3"/>
</dbReference>
<dbReference type="SMART" id="SM00406">
    <property type="entry name" value="IGv"/>
    <property type="match status" value="2"/>
</dbReference>
<feature type="signal peptide" evidence="8">
    <location>
        <begin position="1"/>
        <end position="20"/>
    </location>
</feature>